<dbReference type="RefSeq" id="WP_380112623.1">
    <property type="nucleotide sequence ID" value="NZ_JBHSIU010000004.1"/>
</dbReference>
<dbReference type="Proteomes" id="UP001595912">
    <property type="component" value="Unassembled WGS sequence"/>
</dbReference>
<evidence type="ECO:0000313" key="3">
    <source>
        <dbReference type="Proteomes" id="UP001595912"/>
    </source>
</evidence>
<reference evidence="3" key="1">
    <citation type="journal article" date="2019" name="Int. J. Syst. Evol. Microbiol.">
        <title>The Global Catalogue of Microorganisms (GCM) 10K type strain sequencing project: providing services to taxonomists for standard genome sequencing and annotation.</title>
        <authorList>
            <consortium name="The Broad Institute Genomics Platform"/>
            <consortium name="The Broad Institute Genome Sequencing Center for Infectious Disease"/>
            <person name="Wu L."/>
            <person name="Ma J."/>
        </authorList>
    </citation>
    <scope>NUCLEOTIDE SEQUENCE [LARGE SCALE GENOMIC DNA]</scope>
    <source>
        <strain evidence="3">CGMCC 4.7152</strain>
    </source>
</reference>
<sequence length="145" mass="15066">MSDDYTPFTTDLDGDGVEDQAVIYTTDDGANVIVGDLDGNGEADFAALDEDGDGVYEQSYNALTGEYTDLTAEPADTADYDGSGGNLDGDISQYDTAADTETADTETADTETAASSGTGGYYDAAAVSDMMAMQHETNMAVINNI</sequence>
<protein>
    <submittedName>
        <fullName evidence="2">Uncharacterized protein</fullName>
    </submittedName>
</protein>
<feature type="region of interest" description="Disordered" evidence="1">
    <location>
        <begin position="68"/>
        <end position="119"/>
    </location>
</feature>
<comment type="caution">
    <text evidence="2">The sequence shown here is derived from an EMBL/GenBank/DDBJ whole genome shotgun (WGS) entry which is preliminary data.</text>
</comment>
<gene>
    <name evidence="2" type="ORF">ACFPIJ_01100</name>
</gene>
<keyword evidence="3" id="KW-1185">Reference proteome</keyword>
<name>A0ABV9VM64_9ACTN</name>
<proteinExistence type="predicted"/>
<accession>A0ABV9VM64</accession>
<evidence type="ECO:0000256" key="1">
    <source>
        <dbReference type="SAM" id="MobiDB-lite"/>
    </source>
</evidence>
<organism evidence="2 3">
    <name type="scientific">Dactylosporangium cerinum</name>
    <dbReference type="NCBI Taxonomy" id="1434730"/>
    <lineage>
        <taxon>Bacteria</taxon>
        <taxon>Bacillati</taxon>
        <taxon>Actinomycetota</taxon>
        <taxon>Actinomycetes</taxon>
        <taxon>Micromonosporales</taxon>
        <taxon>Micromonosporaceae</taxon>
        <taxon>Dactylosporangium</taxon>
    </lineage>
</organism>
<dbReference type="EMBL" id="JBHSIU010000004">
    <property type="protein sequence ID" value="MFC4996418.1"/>
    <property type="molecule type" value="Genomic_DNA"/>
</dbReference>
<evidence type="ECO:0000313" key="2">
    <source>
        <dbReference type="EMBL" id="MFC4996418.1"/>
    </source>
</evidence>